<keyword evidence="1" id="KW-1133">Transmembrane helix</keyword>
<comment type="caution">
    <text evidence="2">The sequence shown here is derived from an EMBL/GenBank/DDBJ whole genome shotgun (WGS) entry which is preliminary data.</text>
</comment>
<dbReference type="EMBL" id="ALPT02000011">
    <property type="protein sequence ID" value="KGA98371.1"/>
    <property type="molecule type" value="Genomic_DNA"/>
</dbReference>
<proteinExistence type="predicted"/>
<evidence type="ECO:0000313" key="2">
    <source>
        <dbReference type="EMBL" id="KGA98371.1"/>
    </source>
</evidence>
<evidence type="ECO:0000313" key="4">
    <source>
        <dbReference type="Proteomes" id="UP000002754"/>
    </source>
</evidence>
<keyword evidence="1" id="KW-0812">Transmembrane</keyword>
<keyword evidence="4" id="KW-1185">Reference proteome</keyword>
<dbReference type="RefSeq" id="WP_003323978.1">
    <property type="nucleotide sequence ID" value="NZ_ALPT02000011.1"/>
</dbReference>
<dbReference type="STRING" id="1218173.BALCAV_0204630"/>
<dbReference type="EMBL" id="JALP01000061">
    <property type="protein sequence ID" value="THG91629.1"/>
    <property type="molecule type" value="Genomic_DNA"/>
</dbReference>
<feature type="transmembrane region" description="Helical" evidence="1">
    <location>
        <begin position="12"/>
        <end position="32"/>
    </location>
</feature>
<evidence type="ECO:0000313" key="5">
    <source>
        <dbReference type="Proteomes" id="UP000297014"/>
    </source>
</evidence>
<dbReference type="AlphaFoldDB" id="A0A094WNF7"/>
<feature type="transmembrane region" description="Helical" evidence="1">
    <location>
        <begin position="70"/>
        <end position="89"/>
    </location>
</feature>
<evidence type="ECO:0000313" key="3">
    <source>
        <dbReference type="EMBL" id="THG91629.1"/>
    </source>
</evidence>
<name>A0A094WNF7_ALKAL</name>
<reference evidence="2 4" key="1">
    <citation type="journal article" date="2014" name="Genome Announc.">
        <title>Draft Genome Sequence of Bacillus alcalophilus AV1934, a Classic Alkaliphile Isolated from Human Feces in 1934.</title>
        <authorList>
            <person name="Attie O."/>
            <person name="Jayaprakash A."/>
            <person name="Shah H."/>
            <person name="Paulsen I.T."/>
            <person name="Morino M."/>
            <person name="Takahashi Y."/>
            <person name="Narumi I."/>
            <person name="Sachidanandam R."/>
            <person name="Satoh K."/>
            <person name="Ito M."/>
            <person name="Krulwich T.A."/>
        </authorList>
    </citation>
    <scope>NUCLEOTIDE SEQUENCE [LARGE SCALE GENOMIC DNA]</scope>
    <source>
        <strain evidence="2 4">AV1934</strain>
    </source>
</reference>
<evidence type="ECO:0000256" key="1">
    <source>
        <dbReference type="SAM" id="Phobius"/>
    </source>
</evidence>
<protein>
    <submittedName>
        <fullName evidence="2">Uncharacterized protein</fullName>
    </submittedName>
</protein>
<dbReference type="Proteomes" id="UP000297014">
    <property type="component" value="Unassembled WGS sequence"/>
</dbReference>
<gene>
    <name evidence="3" type="ORF">AJ85_04100</name>
    <name evidence="2" type="ORF">BALCAV_0204630</name>
</gene>
<accession>A0A094WNF7</accession>
<dbReference type="Proteomes" id="UP000002754">
    <property type="component" value="Unassembled WGS sequence"/>
</dbReference>
<reference evidence="3 5" key="2">
    <citation type="submission" date="2014-01" db="EMBL/GenBank/DDBJ databases">
        <title>Draft genome sequencing of Bacillus alcalophilus CGMCC 1.3604.</title>
        <authorList>
            <person name="Yang J."/>
            <person name="Diao L."/>
            <person name="Yang S."/>
        </authorList>
    </citation>
    <scope>NUCLEOTIDE SEQUENCE [LARGE SCALE GENOMIC DNA]</scope>
    <source>
        <strain evidence="3 5">CGMCC 1.3604</strain>
    </source>
</reference>
<sequence length="91" mass="10453">MNQPLPKMFWFSYAIVFILEISLVLFFISSIVDILPSTVVISLVAMTFFHPVYIIVTAFLLKLKGYEGMTILKAVIVMILPLWLAWLIIFV</sequence>
<feature type="transmembrane region" description="Helical" evidence="1">
    <location>
        <begin position="38"/>
        <end position="61"/>
    </location>
</feature>
<keyword evidence="1" id="KW-0472">Membrane</keyword>
<organism evidence="2 4">
    <name type="scientific">Alkalihalobacillus alcalophilus ATCC 27647 = CGMCC 1.3604</name>
    <dbReference type="NCBI Taxonomy" id="1218173"/>
    <lineage>
        <taxon>Bacteria</taxon>
        <taxon>Bacillati</taxon>
        <taxon>Bacillota</taxon>
        <taxon>Bacilli</taxon>
        <taxon>Bacillales</taxon>
        <taxon>Bacillaceae</taxon>
        <taxon>Alkalihalobacillus</taxon>
    </lineage>
</organism>